<dbReference type="InterPro" id="IPR009078">
    <property type="entry name" value="Ferritin-like_SF"/>
</dbReference>
<dbReference type="Proteomes" id="UP000310066">
    <property type="component" value="Unassembled WGS sequence"/>
</dbReference>
<name>A0A4U0UY93_9PEZI</name>
<dbReference type="GO" id="GO:0005886">
    <property type="term" value="C:plasma membrane"/>
    <property type="evidence" value="ECO:0007669"/>
    <property type="project" value="TreeGrafter"/>
</dbReference>
<gene>
    <name evidence="6" type="ORF">B0A54_10852</name>
</gene>
<feature type="transmembrane region" description="Helical" evidence="5">
    <location>
        <begin position="139"/>
        <end position="164"/>
    </location>
</feature>
<dbReference type="SUPFAM" id="SSF47240">
    <property type="entry name" value="Ferritin-like"/>
    <property type="match status" value="1"/>
</dbReference>
<evidence type="ECO:0000313" key="6">
    <source>
        <dbReference type="EMBL" id="TKA40246.1"/>
    </source>
</evidence>
<dbReference type="STRING" id="329885.A0A4U0UY93"/>
<dbReference type="PANTHER" id="PTHR12483">
    <property type="entry name" value="SOLUTE CARRIER FAMILY 31 COPPER TRANSPORTERS"/>
    <property type="match status" value="1"/>
</dbReference>
<comment type="caution">
    <text evidence="6">The sequence shown here is derived from an EMBL/GenBank/DDBJ whole genome shotgun (WGS) entry which is preliminary data.</text>
</comment>
<keyword evidence="3 5" id="KW-1133">Transmembrane helix</keyword>
<reference evidence="6 7" key="1">
    <citation type="submission" date="2017-03" db="EMBL/GenBank/DDBJ databases">
        <title>Genomes of endolithic fungi from Antarctica.</title>
        <authorList>
            <person name="Coleine C."/>
            <person name="Masonjones S."/>
            <person name="Stajich J.E."/>
        </authorList>
    </citation>
    <scope>NUCLEOTIDE SEQUENCE [LARGE SCALE GENOMIC DNA]</scope>
    <source>
        <strain evidence="6 7">CCFEE 5311</strain>
    </source>
</reference>
<evidence type="ECO:0000313" key="7">
    <source>
        <dbReference type="Proteomes" id="UP000310066"/>
    </source>
</evidence>
<dbReference type="GO" id="GO:0005375">
    <property type="term" value="F:copper ion transmembrane transporter activity"/>
    <property type="evidence" value="ECO:0007669"/>
    <property type="project" value="UniProtKB-UniRule"/>
</dbReference>
<sequence length="439" mass="46489">MSDGSGMPMTFTAGQTTSLYSLAWTPSTTGGYAGTCIFLIVLAALSRLLLAYRHLVEHKWHDRAVNRRYIMVSGQNEADRERRSIGGGGEKAEEAVLTSKGLDERVKVVRSARSNVQGTPWRFSTDLPRAGLFTLNAGLAYLLMLAVMTLNVGYFLSVLAGLFVGELAHLEDKFYREGLANFSQSAFAAAGFDSTFYQNVQTISAHETGHVAFLTAALKAAGSAPTEECTYAFGITSVAQFVATASVLEGVGTSAYLGAAAQIATKAYLTAAGSILTIEARHSSYLRASLAESPFPQAYDDPLTPDEVHTLAHGFIVSCPADNPTFPVKAFPGLTVTTTGTITSGMTIGVQTAGYALASADANAHLYAAFITVTGPDFALLQPVGDGKSYQVTVPQGVDGQSYLLFTNCNETVNDNTVVAGPTIVEVNFRVHALESISN</sequence>
<dbReference type="PANTHER" id="PTHR12483:SF120">
    <property type="entry name" value="HIGH-AFFINITY COPPER TRANSPORTER CTRA2"/>
    <property type="match status" value="1"/>
</dbReference>
<evidence type="ECO:0000256" key="4">
    <source>
        <dbReference type="ARBA" id="ARBA00023136"/>
    </source>
</evidence>
<evidence type="ECO:0000256" key="2">
    <source>
        <dbReference type="ARBA" id="ARBA00022692"/>
    </source>
</evidence>
<keyword evidence="4 5" id="KW-0472">Membrane</keyword>
<keyword evidence="2 5" id="KW-0812">Transmembrane</keyword>
<organism evidence="6 7">
    <name type="scientific">Friedmanniomyces endolithicus</name>
    <dbReference type="NCBI Taxonomy" id="329885"/>
    <lineage>
        <taxon>Eukaryota</taxon>
        <taxon>Fungi</taxon>
        <taxon>Dikarya</taxon>
        <taxon>Ascomycota</taxon>
        <taxon>Pezizomycotina</taxon>
        <taxon>Dothideomycetes</taxon>
        <taxon>Dothideomycetidae</taxon>
        <taxon>Mycosphaerellales</taxon>
        <taxon>Teratosphaeriaceae</taxon>
        <taxon>Friedmanniomyces</taxon>
    </lineage>
</organism>
<evidence type="ECO:0000256" key="1">
    <source>
        <dbReference type="ARBA" id="ARBA00004370"/>
    </source>
</evidence>
<proteinExistence type="predicted"/>
<accession>A0A4U0UY93</accession>
<evidence type="ECO:0000256" key="3">
    <source>
        <dbReference type="ARBA" id="ARBA00022989"/>
    </source>
</evidence>
<comment type="subcellular location">
    <subcellularLocation>
        <location evidence="1">Membrane</location>
    </subcellularLocation>
</comment>
<feature type="transmembrane region" description="Helical" evidence="5">
    <location>
        <begin position="30"/>
        <end position="50"/>
    </location>
</feature>
<dbReference type="InterPro" id="IPR007274">
    <property type="entry name" value="Cop_transporter"/>
</dbReference>
<evidence type="ECO:0000256" key="5">
    <source>
        <dbReference type="SAM" id="Phobius"/>
    </source>
</evidence>
<dbReference type="Pfam" id="PF13668">
    <property type="entry name" value="Ferritin_2"/>
    <property type="match status" value="1"/>
</dbReference>
<dbReference type="AlphaFoldDB" id="A0A4U0UY93"/>
<protein>
    <submittedName>
        <fullName evidence="6">Uncharacterized protein</fullName>
    </submittedName>
</protein>
<dbReference type="EMBL" id="NAJP01000034">
    <property type="protein sequence ID" value="TKA40246.1"/>
    <property type="molecule type" value="Genomic_DNA"/>
</dbReference>